<dbReference type="InterPro" id="IPR011047">
    <property type="entry name" value="Quinoprotein_ADH-like_sf"/>
</dbReference>
<dbReference type="Gene3D" id="3.40.50.2300">
    <property type="match status" value="1"/>
</dbReference>
<evidence type="ECO:0000256" key="5">
    <source>
        <dbReference type="SAM" id="Coils"/>
    </source>
</evidence>
<evidence type="ECO:0000259" key="9">
    <source>
        <dbReference type="PROSITE" id="PS50125"/>
    </source>
</evidence>
<dbReference type="SMART" id="SM00448">
    <property type="entry name" value="REC"/>
    <property type="match status" value="1"/>
</dbReference>
<feature type="coiled-coil region" evidence="5">
    <location>
        <begin position="832"/>
        <end position="859"/>
    </location>
</feature>
<keyword evidence="3 4" id="KW-0597">Phosphoprotein</keyword>
<dbReference type="InterPro" id="IPR011123">
    <property type="entry name" value="Y_Y_Y"/>
</dbReference>
<feature type="domain" description="Guanylate cyclase" evidence="9">
    <location>
        <begin position="1315"/>
        <end position="1441"/>
    </location>
</feature>
<dbReference type="Proteomes" id="UP000229740">
    <property type="component" value="Unassembled WGS sequence"/>
</dbReference>
<feature type="modified residue" description="4-aspartylphosphate" evidence="4">
    <location>
        <position position="1208"/>
    </location>
</feature>
<evidence type="ECO:0000256" key="1">
    <source>
        <dbReference type="ARBA" id="ARBA00000085"/>
    </source>
</evidence>
<proteinExistence type="predicted"/>
<dbReference type="Pfam" id="PF07494">
    <property type="entry name" value="Reg_prop"/>
    <property type="match status" value="13"/>
</dbReference>
<protein>
    <recommendedName>
        <fullName evidence="2">histidine kinase</fullName>
        <ecNumber evidence="2">2.7.13.3</ecNumber>
    </recommendedName>
</protein>
<dbReference type="GO" id="GO:0000155">
    <property type="term" value="F:phosphorelay sensor kinase activity"/>
    <property type="evidence" value="ECO:0007669"/>
    <property type="project" value="InterPro"/>
</dbReference>
<dbReference type="Pfam" id="PF00211">
    <property type="entry name" value="Guanylate_cyc"/>
    <property type="match status" value="1"/>
</dbReference>
<comment type="catalytic activity">
    <reaction evidence="1">
        <text>ATP + protein L-histidine = ADP + protein N-phospho-L-histidine.</text>
        <dbReference type="EC" id="2.7.13.3"/>
    </reaction>
</comment>
<dbReference type="InterPro" id="IPR005467">
    <property type="entry name" value="His_kinase_dom"/>
</dbReference>
<dbReference type="SMART" id="SM00388">
    <property type="entry name" value="HisKA"/>
    <property type="match status" value="1"/>
</dbReference>
<dbReference type="PANTHER" id="PTHR43547">
    <property type="entry name" value="TWO-COMPONENT HISTIDINE KINASE"/>
    <property type="match status" value="1"/>
</dbReference>
<dbReference type="Gene3D" id="2.60.40.10">
    <property type="entry name" value="Immunoglobulins"/>
    <property type="match status" value="1"/>
</dbReference>
<gene>
    <name evidence="10" type="ORF">CSB45_14330</name>
</gene>
<dbReference type="SUPFAM" id="SSF55874">
    <property type="entry name" value="ATPase domain of HSP90 chaperone/DNA topoisomerase II/histidine kinase"/>
    <property type="match status" value="1"/>
</dbReference>
<dbReference type="PROSITE" id="PS50109">
    <property type="entry name" value="HIS_KIN"/>
    <property type="match status" value="1"/>
</dbReference>
<dbReference type="GO" id="GO:0009190">
    <property type="term" value="P:cyclic nucleotide biosynthetic process"/>
    <property type="evidence" value="ECO:0007669"/>
    <property type="project" value="InterPro"/>
</dbReference>
<evidence type="ECO:0000259" key="8">
    <source>
        <dbReference type="PROSITE" id="PS50110"/>
    </source>
</evidence>
<evidence type="ECO:0000256" key="2">
    <source>
        <dbReference type="ARBA" id="ARBA00012438"/>
    </source>
</evidence>
<dbReference type="FunFam" id="2.60.40.10:FF:000791">
    <property type="entry name" value="Two-component system sensor histidine kinase/response regulator"/>
    <property type="match status" value="1"/>
</dbReference>
<dbReference type="InterPro" id="IPR001789">
    <property type="entry name" value="Sig_transdc_resp-reg_receiver"/>
</dbReference>
<feature type="domain" description="Response regulatory" evidence="8">
    <location>
        <begin position="1158"/>
        <end position="1275"/>
    </location>
</feature>
<dbReference type="PROSITE" id="PS50110">
    <property type="entry name" value="RESPONSE_REGULATORY"/>
    <property type="match status" value="1"/>
</dbReference>
<dbReference type="InterPro" id="IPR011006">
    <property type="entry name" value="CheY-like_superfamily"/>
</dbReference>
<feature type="signal peptide" evidence="6">
    <location>
        <begin position="1"/>
        <end position="30"/>
    </location>
</feature>
<dbReference type="Gene3D" id="3.30.70.1230">
    <property type="entry name" value="Nucleotide cyclase"/>
    <property type="match status" value="1"/>
</dbReference>
<dbReference type="CDD" id="cd00082">
    <property type="entry name" value="HisKA"/>
    <property type="match status" value="1"/>
</dbReference>
<dbReference type="InterPro" id="IPR036890">
    <property type="entry name" value="HATPase_C_sf"/>
</dbReference>
<dbReference type="Gene3D" id="1.10.287.130">
    <property type="match status" value="1"/>
</dbReference>
<comment type="caution">
    <text evidence="10">The sequence shown here is derived from an EMBL/GenBank/DDBJ whole genome shotgun (WGS) entry which is preliminary data.</text>
</comment>
<dbReference type="EC" id="2.7.13.3" evidence="2"/>
<dbReference type="CDD" id="cd16922">
    <property type="entry name" value="HATPase_EvgS-ArcB-TorS-like"/>
    <property type="match status" value="1"/>
</dbReference>
<dbReference type="InterPro" id="IPR003661">
    <property type="entry name" value="HisK_dim/P_dom"/>
</dbReference>
<dbReference type="Pfam" id="PF00512">
    <property type="entry name" value="HisKA"/>
    <property type="match status" value="1"/>
</dbReference>
<dbReference type="InterPro" id="IPR029787">
    <property type="entry name" value="Nucleotide_cyclase"/>
</dbReference>
<evidence type="ECO:0000256" key="4">
    <source>
        <dbReference type="PROSITE-ProRule" id="PRU00169"/>
    </source>
</evidence>
<dbReference type="Pfam" id="PF02518">
    <property type="entry name" value="HATPase_c"/>
    <property type="match status" value="1"/>
</dbReference>
<dbReference type="InterPro" id="IPR003594">
    <property type="entry name" value="HATPase_dom"/>
</dbReference>
<dbReference type="Gene3D" id="2.130.10.10">
    <property type="entry name" value="YVTN repeat-like/Quinoprotein amine dehydrogenase"/>
    <property type="match status" value="3"/>
</dbReference>
<dbReference type="InterPro" id="IPR011110">
    <property type="entry name" value="Reg_prop"/>
</dbReference>
<dbReference type="SUPFAM" id="SSF52172">
    <property type="entry name" value="CheY-like"/>
    <property type="match status" value="1"/>
</dbReference>
<dbReference type="PRINTS" id="PR00344">
    <property type="entry name" value="BCTRLSENSOR"/>
</dbReference>
<dbReference type="SUPFAM" id="SSF47384">
    <property type="entry name" value="Homodimeric domain of signal transducing histidine kinase"/>
    <property type="match status" value="1"/>
</dbReference>
<dbReference type="PROSITE" id="PS50125">
    <property type="entry name" value="GUANYLATE_CYCLASE_2"/>
    <property type="match status" value="1"/>
</dbReference>
<dbReference type="SUPFAM" id="SSF50998">
    <property type="entry name" value="Quinoprotein alcohol dehydrogenase-like"/>
    <property type="match status" value="1"/>
</dbReference>
<dbReference type="Gene3D" id="3.30.565.10">
    <property type="entry name" value="Histidine kinase-like ATPase, C-terminal domain"/>
    <property type="match status" value="1"/>
</dbReference>
<dbReference type="EMBL" id="PDPS01000043">
    <property type="protein sequence ID" value="PID55786.1"/>
    <property type="molecule type" value="Genomic_DNA"/>
</dbReference>
<sequence length="1568" mass="177145">MERIRMFYSCRSRHRGFLLLFFAIIQTASAQNHPLKFRHLSTEDGLSQSKVYAVLQDSRGLMWFGTENGLDRYDGYNVRSFTHNSMDTSSISHNRIMSILEDSSGVLWVGTLGGLNAFDRKTETFTRYQSEPSIPTSLSHNAVWTIYEDRRQTIWVGTLNGGLNAFDRDAGEFVHYPIGKGGTDGLSDQTVMALYEDESENLWIGTTNGLNRLDRDRKNFTQFFFSADDPESLSHNYISSICAGQDGKLWIGTANGLNAFDPETGRSQRYYNRHGDPSSLGSNSVSSVYLDQEGVLWVATLGAGLNRFDSERGLFLREPARPQDPQGLNSNEIWTIFEDASGVIWLGTLGGGVNITNRNTERFILYEAESENPYNLSHNEVRAIYESRDGSLWVGTSQGLNKFDPERKKCIWYTSHTSRHGSLSYDAVWSVYEDRQGTLWVGTLGGLNRLDPNTGRFQTYLPNPLDPYSLSFYKVWPIYEDHEGTLWIGTLGGGLNKFDRETELFTHYRFDPSDSYSLSHDVVSSIYETRDGTLWIGTNGGLNRFDRERERFIRYQYNPNNPNSLSSNAVLTIYEDQQGTLWIGTAAGLNAYTPDEQHFERYQQDDGLPSDAVYGILEDKRGCLWLSSNRGLSRFDPASGQIRNFDIRDGLPSNEFSIGAYFKNSAGTMFFGSLNGLIEFSPENIRDNLAAPQILINDFQLFNKSVQPGKDSPLKRPVSETEEIKLSYKDSVLSFEFTALDYAIPEKNRYVYKMEGFDEDWIPTSAQKRFATYTNLHGGHYTFRVKGASSRGVWNEQGAAIRLTITPPPWKTWWAYGLYVLTLFAAILSYVRYKTEKQRQKLLQREKELEQERQVTERLKQLDKIKDEFLANTSHELRTPLNGIIGIAESLFDISAQQNIKAVHQNLLLIISSGKRLASLINDILDFSKMKSKGLNVQRNPVDINILAEVVIKLYETLSAEKGIHLENLMDKEIPPVLGDEDRLQQILHNLISNSIKFTEKGTITISAKSLDNISELPSRLQEKCSPATHFPMLLVTISDTGIGIPEEKLESIFLSFEQVDASTTRNYGGTGLGLTITKQLVELHGGIIWADSPPGQGANFHFTLPFADDVSAASAHHDHMTALTVEHDNAVPEKRMISEESNVTALNVIEQAETEFTILIVDDEAVNQQVLVNHLSSRNFRLLQAENGIDALKILDRERSLDLVLLDIMMPKMSGYDVARKIRERFLPNELPIIMLTAKNLVSDVVTGLSSGANDYLTKPFSKYELLARIDTHLHLLRINKSYSRFVPFSFMRELKRKSILDVKIGDHVHKDMTVLFSDIREYTSLSELMSPKDNFNFLNGYLARVGPIIQQHRGFVNQYYGDGLMALFPGQPEDGVQAAIAMQKRVTEYNQERAQKGRKAIQIGVGLNTGPLMLGIIGDGRRAAASVVSDTVNTASRMEGLTKFYGVPIVVSGSTFSQLSDPTLYHHRFLDRVRVKGKKNPVSVYDFYGNERESIIMKKQKSQEEFSEGLACYFAKNFVGATSCFYEVLRINPDDLTAKVFLERSLHNQFKGVPDGWDGIERRESK</sequence>
<dbReference type="GO" id="GO:0004016">
    <property type="term" value="F:adenylate cyclase activity"/>
    <property type="evidence" value="ECO:0007669"/>
    <property type="project" value="UniProtKB-ARBA"/>
</dbReference>
<keyword evidence="6" id="KW-0732">Signal</keyword>
<dbReference type="InterPro" id="IPR013783">
    <property type="entry name" value="Ig-like_fold"/>
</dbReference>
<feature type="chain" id="PRO_5014804153" description="histidine kinase" evidence="6">
    <location>
        <begin position="31"/>
        <end position="1568"/>
    </location>
</feature>
<dbReference type="CDD" id="cd07302">
    <property type="entry name" value="CHD"/>
    <property type="match status" value="1"/>
</dbReference>
<dbReference type="InterPro" id="IPR001054">
    <property type="entry name" value="A/G_cyclase"/>
</dbReference>
<dbReference type="PANTHER" id="PTHR43547:SF2">
    <property type="entry name" value="HYBRID SIGNAL TRANSDUCTION HISTIDINE KINASE C"/>
    <property type="match status" value="1"/>
</dbReference>
<feature type="domain" description="Histidine kinase" evidence="7">
    <location>
        <begin position="872"/>
        <end position="1109"/>
    </location>
</feature>
<dbReference type="SMART" id="SM00387">
    <property type="entry name" value="HATPase_c"/>
    <property type="match status" value="1"/>
</dbReference>
<dbReference type="InterPro" id="IPR036097">
    <property type="entry name" value="HisK_dim/P_sf"/>
</dbReference>
<organism evidence="10 11">
    <name type="scientific">candidate division KSB3 bacterium</name>
    <dbReference type="NCBI Taxonomy" id="2044937"/>
    <lineage>
        <taxon>Bacteria</taxon>
        <taxon>candidate division KSB3</taxon>
    </lineage>
</organism>
<dbReference type="Pfam" id="PF07495">
    <property type="entry name" value="Y_Y_Y"/>
    <property type="match status" value="1"/>
</dbReference>
<evidence type="ECO:0000259" key="7">
    <source>
        <dbReference type="PROSITE" id="PS50109"/>
    </source>
</evidence>
<evidence type="ECO:0000256" key="3">
    <source>
        <dbReference type="ARBA" id="ARBA00022553"/>
    </source>
</evidence>
<accession>A0A2G6E131</accession>
<evidence type="ECO:0000313" key="10">
    <source>
        <dbReference type="EMBL" id="PID55786.1"/>
    </source>
</evidence>
<evidence type="ECO:0000313" key="11">
    <source>
        <dbReference type="Proteomes" id="UP000229740"/>
    </source>
</evidence>
<dbReference type="InterPro" id="IPR015943">
    <property type="entry name" value="WD40/YVTN_repeat-like_dom_sf"/>
</dbReference>
<reference evidence="10 11" key="1">
    <citation type="submission" date="2017-10" db="EMBL/GenBank/DDBJ databases">
        <title>Novel microbial diversity and functional potential in the marine mammal oral microbiome.</title>
        <authorList>
            <person name="Dudek N.K."/>
            <person name="Sun C.L."/>
            <person name="Burstein D."/>
            <person name="Kantor R.S."/>
            <person name="Aliaga Goltsman D.S."/>
            <person name="Bik E.M."/>
            <person name="Thomas B.C."/>
            <person name="Banfield J.F."/>
            <person name="Relman D.A."/>
        </authorList>
    </citation>
    <scope>NUCLEOTIDE SEQUENCE [LARGE SCALE GENOMIC DNA]</scope>
    <source>
        <strain evidence="10">DOLZORAL124_49_17</strain>
    </source>
</reference>
<name>A0A2G6E131_9BACT</name>
<dbReference type="SMART" id="SM00044">
    <property type="entry name" value="CYCc"/>
    <property type="match status" value="1"/>
</dbReference>
<dbReference type="InterPro" id="IPR004358">
    <property type="entry name" value="Sig_transdc_His_kin-like_C"/>
</dbReference>
<dbReference type="SUPFAM" id="SSF55073">
    <property type="entry name" value="Nucleotide cyclase"/>
    <property type="match status" value="1"/>
</dbReference>
<dbReference type="Pfam" id="PF00072">
    <property type="entry name" value="Response_reg"/>
    <property type="match status" value="1"/>
</dbReference>
<dbReference type="FunFam" id="3.30.565.10:FF:000010">
    <property type="entry name" value="Sensor histidine kinase RcsC"/>
    <property type="match status" value="1"/>
</dbReference>
<evidence type="ECO:0000256" key="6">
    <source>
        <dbReference type="SAM" id="SignalP"/>
    </source>
</evidence>
<keyword evidence="5" id="KW-0175">Coiled coil</keyword>